<dbReference type="SUPFAM" id="SSF49599">
    <property type="entry name" value="TRAF domain-like"/>
    <property type="match status" value="1"/>
</dbReference>
<evidence type="ECO:0000313" key="3">
    <source>
        <dbReference type="EMBL" id="TPX41584.1"/>
    </source>
</evidence>
<dbReference type="GO" id="GO:0016567">
    <property type="term" value="P:protein ubiquitination"/>
    <property type="evidence" value="ECO:0007669"/>
    <property type="project" value="InterPro"/>
</dbReference>
<dbReference type="Proteomes" id="UP000317494">
    <property type="component" value="Unassembled WGS sequence"/>
</dbReference>
<dbReference type="CDD" id="cd18186">
    <property type="entry name" value="BTB_POZ_ZBTB_KLHL-like"/>
    <property type="match status" value="1"/>
</dbReference>
<dbReference type="InterPro" id="IPR000210">
    <property type="entry name" value="BTB/POZ_dom"/>
</dbReference>
<evidence type="ECO:0000259" key="1">
    <source>
        <dbReference type="PROSITE" id="PS50097"/>
    </source>
</evidence>
<reference evidence="4 5" key="1">
    <citation type="journal article" date="2019" name="Sci. Rep.">
        <title>Comparative genomics of chytrid fungi reveal insights into the obligate biotrophic and pathogenic lifestyle of Synchytrium endobioticum.</title>
        <authorList>
            <person name="van de Vossenberg B.T.L.H."/>
            <person name="Warris S."/>
            <person name="Nguyen H.D.T."/>
            <person name="van Gent-Pelzer M.P.E."/>
            <person name="Joly D.L."/>
            <person name="van de Geest H.C."/>
            <person name="Bonants P.J.M."/>
            <person name="Smith D.S."/>
            <person name="Levesque C.A."/>
            <person name="van der Lee T.A.J."/>
        </authorList>
    </citation>
    <scope>NUCLEOTIDE SEQUENCE [LARGE SCALE GENOMIC DNA]</scope>
    <source>
        <strain evidence="2 5">LEV6574</strain>
        <strain evidence="3 4">MB42</strain>
    </source>
</reference>
<dbReference type="EMBL" id="QEAN01000265">
    <property type="protein sequence ID" value="TPX41584.1"/>
    <property type="molecule type" value="Genomic_DNA"/>
</dbReference>
<proteinExistence type="predicted"/>
<gene>
    <name evidence="2" type="ORF">SeLEV6574_g07256</name>
    <name evidence="3" type="ORF">SeMB42_g05511</name>
</gene>
<accession>A0A507CR19</accession>
<dbReference type="Proteomes" id="UP000320475">
    <property type="component" value="Unassembled WGS sequence"/>
</dbReference>
<dbReference type="PANTHER" id="PTHR26379">
    <property type="entry name" value="BTB/POZ AND MATH DOMAIN-CONTAINING PROTEIN 1"/>
    <property type="match status" value="1"/>
</dbReference>
<sequence>MRVHSPKVLLQNLPLSIMFDPIYKEFDSGSGYISIFLKSHMLAKKLSHESVHIDFAIAVKIKGGNGDAVRRDGEHIFTHGSDGYGWREFMLLRKVKDALQDDVLTIEVEARFAGLQSILPSPVHITDLYDNAEFADVTIDTCGAGQIAAHALVLKHASAFFRQVLLRNDSNGASPSRVALRYSKQCVTSLLQYVYGKERSHWMPTSKNGYDQRRELLMASDYCQLEYLYKEVEKEIICHDFQKRVLDLLSFSDKCPRNEYSLKKASLVYITKNYKNVLKSEKFKEWKANGNNKDHAFEILDAIAAATSAEYEDTNNKLVKVCRGCQDVDLKWCHQNCIDQFIAKLPPTPMSPRLPAQMGVLVEDKYGEHLLLNQRRQILTDTTVADAVTHMLSRKN</sequence>
<evidence type="ECO:0000313" key="5">
    <source>
        <dbReference type="Proteomes" id="UP000320475"/>
    </source>
</evidence>
<feature type="domain" description="BTB" evidence="1">
    <location>
        <begin position="135"/>
        <end position="195"/>
    </location>
</feature>
<dbReference type="Gene3D" id="2.60.210.10">
    <property type="entry name" value="Apoptosis, Tumor Necrosis Factor Receptor Associated Protein 2, Chain A"/>
    <property type="match status" value="1"/>
</dbReference>
<dbReference type="InterPro" id="IPR008974">
    <property type="entry name" value="TRAF-like"/>
</dbReference>
<organism evidence="3 4">
    <name type="scientific">Synchytrium endobioticum</name>
    <dbReference type="NCBI Taxonomy" id="286115"/>
    <lineage>
        <taxon>Eukaryota</taxon>
        <taxon>Fungi</taxon>
        <taxon>Fungi incertae sedis</taxon>
        <taxon>Chytridiomycota</taxon>
        <taxon>Chytridiomycota incertae sedis</taxon>
        <taxon>Chytridiomycetes</taxon>
        <taxon>Synchytriales</taxon>
        <taxon>Synchytriaceae</taxon>
        <taxon>Synchytrium</taxon>
    </lineage>
</organism>
<comment type="caution">
    <text evidence="3">The sequence shown here is derived from an EMBL/GenBank/DDBJ whole genome shotgun (WGS) entry which is preliminary data.</text>
</comment>
<dbReference type="SUPFAM" id="SSF54695">
    <property type="entry name" value="POZ domain"/>
    <property type="match status" value="1"/>
</dbReference>
<dbReference type="AlphaFoldDB" id="A0A507CR19"/>
<dbReference type="VEuPathDB" id="FungiDB:SeMB42_g05511"/>
<protein>
    <recommendedName>
        <fullName evidence="1">BTB domain-containing protein</fullName>
    </recommendedName>
</protein>
<dbReference type="InterPro" id="IPR002083">
    <property type="entry name" value="MATH/TRAF_dom"/>
</dbReference>
<dbReference type="InterPro" id="IPR011333">
    <property type="entry name" value="SKP1/BTB/POZ_sf"/>
</dbReference>
<dbReference type="OrthoDB" id="2154780at2759"/>
<name>A0A507CR19_9FUNG</name>
<dbReference type="PROSITE" id="PS50097">
    <property type="entry name" value="BTB"/>
    <property type="match status" value="1"/>
</dbReference>
<dbReference type="Pfam" id="PF00917">
    <property type="entry name" value="MATH"/>
    <property type="match status" value="1"/>
</dbReference>
<dbReference type="CDD" id="cd00121">
    <property type="entry name" value="MATH"/>
    <property type="match status" value="1"/>
</dbReference>
<dbReference type="EMBL" id="QEAM01000490">
    <property type="protein sequence ID" value="TPX39377.1"/>
    <property type="molecule type" value="Genomic_DNA"/>
</dbReference>
<dbReference type="Gene3D" id="3.30.710.10">
    <property type="entry name" value="Potassium Channel Kv1.1, Chain A"/>
    <property type="match status" value="1"/>
</dbReference>
<evidence type="ECO:0000313" key="4">
    <source>
        <dbReference type="Proteomes" id="UP000317494"/>
    </source>
</evidence>
<evidence type="ECO:0000313" key="2">
    <source>
        <dbReference type="EMBL" id="TPX39377.1"/>
    </source>
</evidence>
<keyword evidence="4" id="KW-1185">Reference proteome</keyword>
<dbReference type="Gene3D" id="1.25.40.420">
    <property type="match status" value="1"/>
</dbReference>
<dbReference type="PANTHER" id="PTHR26379:SF187">
    <property type="entry name" value="OS07G0655300 PROTEIN"/>
    <property type="match status" value="1"/>
</dbReference>
<dbReference type="InterPro" id="IPR045005">
    <property type="entry name" value="BPM1-6"/>
</dbReference>
<dbReference type="Pfam" id="PF00651">
    <property type="entry name" value="BTB"/>
    <property type="match status" value="1"/>
</dbReference>